<name>A0ACA9KN40_9GLOM</name>
<accession>A0ACA9KN40</accession>
<dbReference type="EMBL" id="CAJVPM010002172">
    <property type="protein sequence ID" value="CAG8481326.1"/>
    <property type="molecule type" value="Genomic_DNA"/>
</dbReference>
<evidence type="ECO:0000313" key="1">
    <source>
        <dbReference type="EMBL" id="CAG8481326.1"/>
    </source>
</evidence>
<evidence type="ECO:0000313" key="2">
    <source>
        <dbReference type="Proteomes" id="UP000789860"/>
    </source>
</evidence>
<reference evidence="1" key="1">
    <citation type="submission" date="2021-06" db="EMBL/GenBank/DDBJ databases">
        <authorList>
            <person name="Kallberg Y."/>
            <person name="Tangrot J."/>
            <person name="Rosling A."/>
        </authorList>
    </citation>
    <scope>NUCLEOTIDE SEQUENCE</scope>
    <source>
        <strain evidence="1">AU212A</strain>
    </source>
</reference>
<dbReference type="Proteomes" id="UP000789860">
    <property type="component" value="Unassembled WGS sequence"/>
</dbReference>
<comment type="caution">
    <text evidence="1">The sequence shown here is derived from an EMBL/GenBank/DDBJ whole genome shotgun (WGS) entry which is preliminary data.</text>
</comment>
<organism evidence="1 2">
    <name type="scientific">Scutellospora calospora</name>
    <dbReference type="NCBI Taxonomy" id="85575"/>
    <lineage>
        <taxon>Eukaryota</taxon>
        <taxon>Fungi</taxon>
        <taxon>Fungi incertae sedis</taxon>
        <taxon>Mucoromycota</taxon>
        <taxon>Glomeromycotina</taxon>
        <taxon>Glomeromycetes</taxon>
        <taxon>Diversisporales</taxon>
        <taxon>Gigasporaceae</taxon>
        <taxon>Scutellospora</taxon>
    </lineage>
</organism>
<keyword evidence="2" id="KW-1185">Reference proteome</keyword>
<proteinExistence type="predicted"/>
<sequence length="254" mass="29371">MSSKYLTYYDADVDLEDVELFEDGRWLNDKCIDLFIEYLDHNITSKDDISRSKVFLLRAALTFLISNIQGVLSYITFIFIASLLYDQFLSKSSIFTAQVIFMIVNDNNDVTKARGGNHWSLLIFIRKTNKFLHYDSANGMNTEAAKSNAVRIAGVLGVTGSSFHNMKTPLQENAFNFNNFVFKPHIKECGIYVISITEQLYRKVIKYYQTHDHDDEIELSSVFELDNDQIPIGREMRKRCRNIVKDLRNATTQK</sequence>
<gene>
    <name evidence="1" type="ORF">SCALOS_LOCUS2435</name>
</gene>
<protein>
    <submittedName>
        <fullName evidence="1">5545_t:CDS:1</fullName>
    </submittedName>
</protein>